<evidence type="ECO:0000256" key="3">
    <source>
        <dbReference type="ARBA" id="ARBA00022679"/>
    </source>
</evidence>
<keyword evidence="7" id="KW-1185">Reference proteome</keyword>
<dbReference type="Gene3D" id="3.40.50.2000">
    <property type="entry name" value="Glycogen Phosphorylase B"/>
    <property type="match status" value="2"/>
</dbReference>
<feature type="domain" description="Erythromycin biosynthesis protein CIII-like C-terminal" evidence="4">
    <location>
        <begin position="232"/>
        <end position="374"/>
    </location>
</feature>
<name>D1A6T1_THECD</name>
<dbReference type="InterPro" id="IPR048284">
    <property type="entry name" value="EryCIII-like_N"/>
</dbReference>
<dbReference type="CDD" id="cd03784">
    <property type="entry name" value="GT1_Gtf-like"/>
    <property type="match status" value="1"/>
</dbReference>
<dbReference type="Pfam" id="PF06722">
    <property type="entry name" value="EryCIII-like_C"/>
    <property type="match status" value="1"/>
</dbReference>
<comment type="similarity">
    <text evidence="1">Belongs to the glycosyltransferase 28 family.</text>
</comment>
<dbReference type="OrthoDB" id="5488434at2"/>
<dbReference type="KEGG" id="tcu:Tcur_2790"/>
<gene>
    <name evidence="6" type="ordered locus">Tcur_2790</name>
</gene>
<dbReference type="InterPro" id="IPR010610">
    <property type="entry name" value="EryCIII-like_C"/>
</dbReference>
<dbReference type="RefSeq" id="WP_012853119.1">
    <property type="nucleotide sequence ID" value="NC_013510.1"/>
</dbReference>
<dbReference type="GO" id="GO:0017000">
    <property type="term" value="P:antibiotic biosynthetic process"/>
    <property type="evidence" value="ECO:0007669"/>
    <property type="project" value="UniProtKB-ARBA"/>
</dbReference>
<dbReference type="GO" id="GO:0016758">
    <property type="term" value="F:hexosyltransferase activity"/>
    <property type="evidence" value="ECO:0007669"/>
    <property type="project" value="UniProtKB-ARBA"/>
</dbReference>
<dbReference type="eggNOG" id="COG1819">
    <property type="taxonomic scope" value="Bacteria"/>
</dbReference>
<reference evidence="6 7" key="1">
    <citation type="journal article" date="2011" name="Stand. Genomic Sci.">
        <title>Complete genome sequence of Thermomonospora curvata type strain (B9).</title>
        <authorList>
            <person name="Chertkov O."/>
            <person name="Sikorski J."/>
            <person name="Nolan M."/>
            <person name="Lapidus A."/>
            <person name="Lucas S."/>
            <person name="Del Rio T.G."/>
            <person name="Tice H."/>
            <person name="Cheng J.F."/>
            <person name="Goodwin L."/>
            <person name="Pitluck S."/>
            <person name="Liolios K."/>
            <person name="Ivanova N."/>
            <person name="Mavromatis K."/>
            <person name="Mikhailova N."/>
            <person name="Ovchinnikova G."/>
            <person name="Pati A."/>
            <person name="Chen A."/>
            <person name="Palaniappan K."/>
            <person name="Djao O.D."/>
            <person name="Land M."/>
            <person name="Hauser L."/>
            <person name="Chang Y.J."/>
            <person name="Jeffries C.D."/>
            <person name="Brettin T."/>
            <person name="Han C."/>
            <person name="Detter J.C."/>
            <person name="Rohde M."/>
            <person name="Goker M."/>
            <person name="Woyke T."/>
            <person name="Bristow J."/>
            <person name="Eisen J.A."/>
            <person name="Markowitz V."/>
            <person name="Hugenholtz P."/>
            <person name="Klenk H.P."/>
            <person name="Kyrpides N.C."/>
        </authorList>
    </citation>
    <scope>NUCLEOTIDE SEQUENCE [LARGE SCALE GENOMIC DNA]</scope>
    <source>
        <strain evidence="7">ATCC 19995 / DSM 43183 / JCM 3096 / KCTC 9072 / NBRC 15933 / NCIMB 10081 / Henssen B9</strain>
    </source>
</reference>
<proteinExistence type="inferred from homology"/>
<evidence type="ECO:0000259" key="4">
    <source>
        <dbReference type="Pfam" id="PF06722"/>
    </source>
</evidence>
<dbReference type="CAZy" id="GT1">
    <property type="family name" value="Glycosyltransferase Family 1"/>
</dbReference>
<dbReference type="STRING" id="471852.Tcur_2790"/>
<accession>D1A6T1</accession>
<dbReference type="AlphaFoldDB" id="D1A6T1"/>
<protein>
    <submittedName>
        <fullName evidence="6">Uncharacterized protein</fullName>
    </submittedName>
</protein>
<feature type="domain" description="Erythromycin biosynthesis protein CIII-like N-terminal" evidence="5">
    <location>
        <begin position="22"/>
        <end position="218"/>
    </location>
</feature>
<dbReference type="SUPFAM" id="SSF53756">
    <property type="entry name" value="UDP-Glycosyltransferase/glycogen phosphorylase"/>
    <property type="match status" value="1"/>
</dbReference>
<dbReference type="PANTHER" id="PTHR48050:SF13">
    <property type="entry name" value="STEROL 3-BETA-GLUCOSYLTRANSFERASE UGT80A2"/>
    <property type="match status" value="1"/>
</dbReference>
<dbReference type="Proteomes" id="UP000001918">
    <property type="component" value="Chromosome"/>
</dbReference>
<evidence type="ECO:0000256" key="1">
    <source>
        <dbReference type="ARBA" id="ARBA00006962"/>
    </source>
</evidence>
<evidence type="ECO:0000259" key="5">
    <source>
        <dbReference type="Pfam" id="PF21036"/>
    </source>
</evidence>
<dbReference type="PANTHER" id="PTHR48050">
    <property type="entry name" value="STEROL 3-BETA-GLUCOSYLTRANSFERASE"/>
    <property type="match status" value="1"/>
</dbReference>
<evidence type="ECO:0000313" key="6">
    <source>
        <dbReference type="EMBL" id="ACY98335.1"/>
    </source>
</evidence>
<keyword evidence="2" id="KW-0328">Glycosyltransferase</keyword>
<sequence>MKILMNTGPAHPLFFPIVPLAWALRAAGHEVLVATAESFEETVRQSGLAMTPVCGSLDMGDVMARDREGNIVRPPDSYEGMTVEIGRGFGRLAARTVDGLRDLVARWRPDAIVTESYSFAAVAAAARLHGVPWIKHTVGPGDLPIVTSATRELAPELERLGLDGLPEPDLIIDNCPPLLGEITEGAQQVRYVPYGEPGAIPDWALQERTRPRVLVTLGSVQPQIGGLPMLAQMLGALSSLDAELVVAVADHLVEGLGPLPDNVIAAGWVSLTSALPGCDAVVHHGGPGTMLASLCQGLPQVVIPGRGKPIDAVRRLAEFGAVHHLPPAELTPERLLESCRALLEEPGYAKQAVAAREEIAGLPSPAAMVPVIERLVADAR</sequence>
<dbReference type="InterPro" id="IPR050426">
    <property type="entry name" value="Glycosyltransferase_28"/>
</dbReference>
<dbReference type="EMBL" id="CP001738">
    <property type="protein sequence ID" value="ACY98335.1"/>
    <property type="molecule type" value="Genomic_DNA"/>
</dbReference>
<keyword evidence="3" id="KW-0808">Transferase</keyword>
<organism evidence="6 7">
    <name type="scientific">Thermomonospora curvata (strain ATCC 19995 / DSM 43183 / JCM 3096 / KCTC 9072 / NBRC 15933 / NCIMB 10081 / Henssen B9)</name>
    <dbReference type="NCBI Taxonomy" id="471852"/>
    <lineage>
        <taxon>Bacteria</taxon>
        <taxon>Bacillati</taxon>
        <taxon>Actinomycetota</taxon>
        <taxon>Actinomycetes</taxon>
        <taxon>Streptosporangiales</taxon>
        <taxon>Thermomonosporaceae</taxon>
        <taxon>Thermomonospora</taxon>
    </lineage>
</organism>
<dbReference type="HOGENOM" id="CLU_000537_7_4_11"/>
<evidence type="ECO:0000313" key="7">
    <source>
        <dbReference type="Proteomes" id="UP000001918"/>
    </source>
</evidence>
<dbReference type="FunFam" id="3.40.50.2000:FF:000072">
    <property type="entry name" value="Glycosyl transferase"/>
    <property type="match status" value="1"/>
</dbReference>
<dbReference type="GO" id="GO:0008194">
    <property type="term" value="F:UDP-glycosyltransferase activity"/>
    <property type="evidence" value="ECO:0007669"/>
    <property type="project" value="InterPro"/>
</dbReference>
<dbReference type="Pfam" id="PF21036">
    <property type="entry name" value="EryCIII-like_N"/>
    <property type="match status" value="1"/>
</dbReference>
<dbReference type="InterPro" id="IPR002213">
    <property type="entry name" value="UDP_glucos_trans"/>
</dbReference>
<evidence type="ECO:0000256" key="2">
    <source>
        <dbReference type="ARBA" id="ARBA00022676"/>
    </source>
</evidence>